<feature type="transmembrane region" description="Helical" evidence="5">
    <location>
        <begin position="314"/>
        <end position="332"/>
    </location>
</feature>
<accession>A0A916WZM0</accession>
<gene>
    <name evidence="7" type="ORF">GCM10011489_36510</name>
</gene>
<dbReference type="InterPro" id="IPR026841">
    <property type="entry name" value="Aur1/Ipt1"/>
</dbReference>
<evidence type="ECO:0000256" key="2">
    <source>
        <dbReference type="ARBA" id="ARBA00022692"/>
    </source>
</evidence>
<comment type="caution">
    <text evidence="7">The sequence shown here is derived from an EMBL/GenBank/DDBJ whole genome shotgun (WGS) entry which is preliminary data.</text>
</comment>
<dbReference type="Gene3D" id="1.20.144.10">
    <property type="entry name" value="Phosphatidic acid phosphatase type 2/haloperoxidase"/>
    <property type="match status" value="1"/>
</dbReference>
<organism evidence="7 8">
    <name type="scientific">Gordonia jinhuaensis</name>
    <dbReference type="NCBI Taxonomy" id="1517702"/>
    <lineage>
        <taxon>Bacteria</taxon>
        <taxon>Bacillati</taxon>
        <taxon>Actinomycetota</taxon>
        <taxon>Actinomycetes</taxon>
        <taxon>Mycobacteriales</taxon>
        <taxon>Gordoniaceae</taxon>
        <taxon>Gordonia</taxon>
    </lineage>
</organism>
<feature type="transmembrane region" description="Helical" evidence="5">
    <location>
        <begin position="338"/>
        <end position="359"/>
    </location>
</feature>
<dbReference type="PANTHER" id="PTHR31310">
    <property type="match status" value="1"/>
</dbReference>
<evidence type="ECO:0000259" key="6">
    <source>
        <dbReference type="Pfam" id="PF14378"/>
    </source>
</evidence>
<dbReference type="PANTHER" id="PTHR31310:SF7">
    <property type="entry name" value="PA-PHOSPHATASE RELATED-FAMILY PROTEIN DDB_G0268928"/>
    <property type="match status" value="1"/>
</dbReference>
<evidence type="ECO:0000256" key="1">
    <source>
        <dbReference type="ARBA" id="ARBA00004141"/>
    </source>
</evidence>
<evidence type="ECO:0000256" key="4">
    <source>
        <dbReference type="ARBA" id="ARBA00023136"/>
    </source>
</evidence>
<comment type="subcellular location">
    <subcellularLocation>
        <location evidence="1">Membrane</location>
        <topology evidence="1">Multi-pass membrane protein</topology>
    </subcellularLocation>
</comment>
<evidence type="ECO:0000256" key="3">
    <source>
        <dbReference type="ARBA" id="ARBA00022989"/>
    </source>
</evidence>
<feature type="transmembrane region" description="Helical" evidence="5">
    <location>
        <begin position="289"/>
        <end position="307"/>
    </location>
</feature>
<sequence length="376" mass="41384">MSISEVDGVATSELGVGAASEVEGSRRWRYLPRTVESGLTWRNLAVVRRTAVALWLVCVCLSLWHNGIAYDRTTLLIYMCSGLLVASIGRRKFWTVFVDWLPFAAILYLYDMTRGVAEWMGMPTHWTLAPDFDRGLFGQVPTVWLQGELKQVSPPWWEIGTSTIYISFFVVPYVVAGVLWLRNRRVWARYAVCFVAMSFLALVGYTLVPGAPPWAAAKCAAVEVADHPRDPACIYGPGPRADGGLLGVADHAQPGSSPLVERISGRGWQVLHLRSAESMLQVGQAKSNLVAAIPSLHAGLTMMLALFMWPRVKALGRTLFVGYALAMAFTLVYTGEHYVFDVLLGWGLAAVVVGSVAYVDRLLSRRRAQRSCSDAG</sequence>
<keyword evidence="2 5" id="KW-0812">Transmembrane</keyword>
<evidence type="ECO:0000256" key="5">
    <source>
        <dbReference type="SAM" id="Phobius"/>
    </source>
</evidence>
<name>A0A916WZM0_9ACTN</name>
<feature type="transmembrane region" description="Helical" evidence="5">
    <location>
        <begin position="188"/>
        <end position="208"/>
    </location>
</feature>
<dbReference type="SUPFAM" id="SSF48317">
    <property type="entry name" value="Acid phosphatase/Vanadium-dependent haloperoxidase"/>
    <property type="match status" value="1"/>
</dbReference>
<protein>
    <submittedName>
        <fullName evidence="7">Phosphatidic acid phosphatase</fullName>
    </submittedName>
</protein>
<dbReference type="InterPro" id="IPR052185">
    <property type="entry name" value="IPC_Synthase-Related"/>
</dbReference>
<dbReference type="CDD" id="cd03386">
    <property type="entry name" value="PAP2_Aur1_like"/>
    <property type="match status" value="1"/>
</dbReference>
<dbReference type="GO" id="GO:0016020">
    <property type="term" value="C:membrane"/>
    <property type="evidence" value="ECO:0007669"/>
    <property type="project" value="UniProtKB-SubCell"/>
</dbReference>
<evidence type="ECO:0000313" key="8">
    <source>
        <dbReference type="Proteomes" id="UP000621454"/>
    </source>
</evidence>
<keyword evidence="8" id="KW-1185">Reference proteome</keyword>
<feature type="transmembrane region" description="Helical" evidence="5">
    <location>
        <begin position="46"/>
        <end position="64"/>
    </location>
</feature>
<dbReference type="AlphaFoldDB" id="A0A916WZM0"/>
<reference evidence="7" key="2">
    <citation type="submission" date="2020-09" db="EMBL/GenBank/DDBJ databases">
        <authorList>
            <person name="Sun Q."/>
            <person name="Zhou Y."/>
        </authorList>
    </citation>
    <scope>NUCLEOTIDE SEQUENCE</scope>
    <source>
        <strain evidence="7">CGMCC 1.12827</strain>
    </source>
</reference>
<dbReference type="Proteomes" id="UP000621454">
    <property type="component" value="Unassembled WGS sequence"/>
</dbReference>
<dbReference type="EMBL" id="BMGC01000045">
    <property type="protein sequence ID" value="GGB45821.1"/>
    <property type="molecule type" value="Genomic_DNA"/>
</dbReference>
<keyword evidence="4 5" id="KW-0472">Membrane</keyword>
<keyword evidence="3 5" id="KW-1133">Transmembrane helix</keyword>
<evidence type="ECO:0000313" key="7">
    <source>
        <dbReference type="EMBL" id="GGB45821.1"/>
    </source>
</evidence>
<dbReference type="InterPro" id="IPR036938">
    <property type="entry name" value="PAP2/HPO_sf"/>
</dbReference>
<feature type="transmembrane region" description="Helical" evidence="5">
    <location>
        <begin position="93"/>
        <end position="110"/>
    </location>
</feature>
<dbReference type="Pfam" id="PF14378">
    <property type="entry name" value="PAP2_3"/>
    <property type="match status" value="1"/>
</dbReference>
<feature type="transmembrane region" description="Helical" evidence="5">
    <location>
        <begin position="163"/>
        <end position="181"/>
    </location>
</feature>
<feature type="domain" description="Inositolphosphotransferase Aur1/Ipt1" evidence="6">
    <location>
        <begin position="154"/>
        <end position="352"/>
    </location>
</feature>
<reference evidence="7" key="1">
    <citation type="journal article" date="2014" name="Int. J. Syst. Evol. Microbiol.">
        <title>Complete genome sequence of Corynebacterium casei LMG S-19264T (=DSM 44701T), isolated from a smear-ripened cheese.</title>
        <authorList>
            <consortium name="US DOE Joint Genome Institute (JGI-PGF)"/>
            <person name="Walter F."/>
            <person name="Albersmeier A."/>
            <person name="Kalinowski J."/>
            <person name="Ruckert C."/>
        </authorList>
    </citation>
    <scope>NUCLEOTIDE SEQUENCE</scope>
    <source>
        <strain evidence="7">CGMCC 1.12827</strain>
    </source>
</reference>
<proteinExistence type="predicted"/>